<dbReference type="Proteomes" id="UP000199034">
    <property type="component" value="Unassembled WGS sequence"/>
</dbReference>
<reference evidence="1 2" key="1">
    <citation type="submission" date="2016-10" db="EMBL/GenBank/DDBJ databases">
        <authorList>
            <person name="de Groot N.N."/>
        </authorList>
    </citation>
    <scope>NUCLEOTIDE SEQUENCE [LARGE SCALE GENOMIC DNA]</scope>
    <source>
        <strain evidence="1 2">CGMCC 4.6858</strain>
    </source>
</reference>
<evidence type="ECO:0000313" key="1">
    <source>
        <dbReference type="EMBL" id="SDC64499.1"/>
    </source>
</evidence>
<proteinExistence type="predicted"/>
<organism evidence="1 2">
    <name type="scientific">Nocardioides lianchengensis</name>
    <dbReference type="NCBI Taxonomy" id="1045774"/>
    <lineage>
        <taxon>Bacteria</taxon>
        <taxon>Bacillati</taxon>
        <taxon>Actinomycetota</taxon>
        <taxon>Actinomycetes</taxon>
        <taxon>Propionibacteriales</taxon>
        <taxon>Nocardioidaceae</taxon>
        <taxon>Nocardioides</taxon>
    </lineage>
</organism>
<evidence type="ECO:0000313" key="2">
    <source>
        <dbReference type="Proteomes" id="UP000199034"/>
    </source>
</evidence>
<gene>
    <name evidence="1" type="ORF">SAMN05421872_103188</name>
</gene>
<accession>A0A1G6N9H6</accession>
<name>A0A1G6N9H6_9ACTN</name>
<protein>
    <submittedName>
        <fullName evidence="1">Uncharacterized protein</fullName>
    </submittedName>
</protein>
<dbReference type="RefSeq" id="WP_090852754.1">
    <property type="nucleotide sequence ID" value="NZ_FMZM01000003.1"/>
</dbReference>
<dbReference type="EMBL" id="FMZM01000003">
    <property type="protein sequence ID" value="SDC64499.1"/>
    <property type="molecule type" value="Genomic_DNA"/>
</dbReference>
<keyword evidence="2" id="KW-1185">Reference proteome</keyword>
<dbReference type="OrthoDB" id="3788188at2"/>
<sequence length="116" mass="12418">MSTVDESAGASAEREPSWRHRDHPTFASLSGFFTGLLFVILVPGVYAALLSVLVDTDTAEELFPLVLVTLGIPIGLVVAPRTRRFGRFMLVGIVTTAVVVLASAGLVLWILYSTDA</sequence>
<dbReference type="STRING" id="1045774.SAMN05421872_103188"/>
<dbReference type="AlphaFoldDB" id="A0A1G6N9H6"/>